<dbReference type="Proteomes" id="UP000317494">
    <property type="component" value="Unassembled WGS sequence"/>
</dbReference>
<keyword evidence="2" id="KW-1185">Reference proteome</keyword>
<accession>A0A507CEW1</accession>
<dbReference type="VEuPathDB" id="FungiDB:SeMB42_g07116"/>
<dbReference type="EMBL" id="QEAN01000461">
    <property type="protein sequence ID" value="TPX36053.1"/>
    <property type="molecule type" value="Genomic_DNA"/>
</dbReference>
<reference evidence="1 2" key="1">
    <citation type="journal article" date="2019" name="Sci. Rep.">
        <title>Comparative genomics of chytrid fungi reveal insights into the obligate biotrophic and pathogenic lifestyle of Synchytrium endobioticum.</title>
        <authorList>
            <person name="van de Vossenberg B.T.L.H."/>
            <person name="Warris S."/>
            <person name="Nguyen H.D.T."/>
            <person name="van Gent-Pelzer M.P.E."/>
            <person name="Joly D.L."/>
            <person name="van de Geest H.C."/>
            <person name="Bonants P.J.M."/>
            <person name="Smith D.S."/>
            <person name="Levesque C.A."/>
            <person name="van der Lee T.A.J."/>
        </authorList>
    </citation>
    <scope>NUCLEOTIDE SEQUENCE [LARGE SCALE GENOMIC DNA]</scope>
    <source>
        <strain evidence="1 2">MB42</strain>
    </source>
</reference>
<proteinExistence type="predicted"/>
<protein>
    <submittedName>
        <fullName evidence="1">Uncharacterized protein</fullName>
    </submittedName>
</protein>
<organism evidence="1 2">
    <name type="scientific">Synchytrium endobioticum</name>
    <dbReference type="NCBI Taxonomy" id="286115"/>
    <lineage>
        <taxon>Eukaryota</taxon>
        <taxon>Fungi</taxon>
        <taxon>Fungi incertae sedis</taxon>
        <taxon>Chytridiomycota</taxon>
        <taxon>Chytridiomycota incertae sedis</taxon>
        <taxon>Chytridiomycetes</taxon>
        <taxon>Synchytriales</taxon>
        <taxon>Synchytriaceae</taxon>
        <taxon>Synchytrium</taxon>
    </lineage>
</organism>
<comment type="caution">
    <text evidence="1">The sequence shown here is derived from an EMBL/GenBank/DDBJ whole genome shotgun (WGS) entry which is preliminary data.</text>
</comment>
<evidence type="ECO:0000313" key="2">
    <source>
        <dbReference type="Proteomes" id="UP000317494"/>
    </source>
</evidence>
<gene>
    <name evidence="1" type="ORF">SeMB42_g07116</name>
</gene>
<dbReference type="AlphaFoldDB" id="A0A507CEW1"/>
<feature type="non-terminal residue" evidence="1">
    <location>
        <position position="53"/>
    </location>
</feature>
<evidence type="ECO:0000313" key="1">
    <source>
        <dbReference type="EMBL" id="TPX36053.1"/>
    </source>
</evidence>
<sequence>MLKSFYEKLDRSTRRSIIVHDDVKTGLAAALVADYKVEKAPSEADVFIGRVAN</sequence>
<name>A0A507CEW1_9FUNG</name>